<accession>A0ABV1K569</accession>
<dbReference type="PANTHER" id="PTHR42732:SF3">
    <property type="entry name" value="HYDROLASE"/>
    <property type="match status" value="1"/>
</dbReference>
<gene>
    <name evidence="7" type="ORF">WIS52_03870</name>
</gene>
<keyword evidence="8" id="KW-1185">Reference proteome</keyword>
<proteinExistence type="inferred from homology"/>
<reference evidence="7 8" key="1">
    <citation type="submission" date="2024-03" db="EMBL/GenBank/DDBJ databases">
        <title>Draft genome sequence of Pseudonocardia nematodicida JCM 31783.</title>
        <authorList>
            <person name="Butdee W."/>
            <person name="Duangmal K."/>
        </authorList>
    </citation>
    <scope>NUCLEOTIDE SEQUENCE [LARGE SCALE GENOMIC DNA]</scope>
    <source>
        <strain evidence="7 8">JCM 31783</strain>
    </source>
</reference>
<dbReference type="Pfam" id="PF00703">
    <property type="entry name" value="Glyco_hydro_2"/>
    <property type="match status" value="1"/>
</dbReference>
<dbReference type="SUPFAM" id="SSF49785">
    <property type="entry name" value="Galactose-binding domain-like"/>
    <property type="match status" value="1"/>
</dbReference>
<evidence type="ECO:0000256" key="3">
    <source>
        <dbReference type="ARBA" id="ARBA00023295"/>
    </source>
</evidence>
<dbReference type="InterPro" id="IPR008979">
    <property type="entry name" value="Galactose-bd-like_sf"/>
</dbReference>
<dbReference type="RefSeq" id="WP_349296671.1">
    <property type="nucleotide sequence ID" value="NZ_JBEDNQ010000001.1"/>
</dbReference>
<evidence type="ECO:0000259" key="6">
    <source>
        <dbReference type="Pfam" id="PF02837"/>
    </source>
</evidence>
<evidence type="ECO:0000259" key="5">
    <source>
        <dbReference type="Pfam" id="PF02836"/>
    </source>
</evidence>
<dbReference type="InterPro" id="IPR006103">
    <property type="entry name" value="Glyco_hydro_2_cat"/>
</dbReference>
<evidence type="ECO:0000313" key="7">
    <source>
        <dbReference type="EMBL" id="MEQ3549601.1"/>
    </source>
</evidence>
<dbReference type="Pfam" id="PF02836">
    <property type="entry name" value="Glyco_hydro_2_C"/>
    <property type="match status" value="1"/>
</dbReference>
<evidence type="ECO:0000256" key="2">
    <source>
        <dbReference type="ARBA" id="ARBA00022801"/>
    </source>
</evidence>
<dbReference type="Gene3D" id="2.60.40.10">
    <property type="entry name" value="Immunoglobulins"/>
    <property type="match status" value="1"/>
</dbReference>
<dbReference type="InterPro" id="IPR017853">
    <property type="entry name" value="GH"/>
</dbReference>
<feature type="domain" description="Glycoside hydrolase family 2 immunoglobulin-like beta-sandwich" evidence="4">
    <location>
        <begin position="184"/>
        <end position="284"/>
    </location>
</feature>
<dbReference type="InterPro" id="IPR006102">
    <property type="entry name" value="Ig-like_GH2"/>
</dbReference>
<dbReference type="SUPFAM" id="SSF51445">
    <property type="entry name" value="(Trans)glycosidases"/>
    <property type="match status" value="1"/>
</dbReference>
<evidence type="ECO:0000256" key="1">
    <source>
        <dbReference type="ARBA" id="ARBA00007401"/>
    </source>
</evidence>
<keyword evidence="3" id="KW-0326">Glycosidase</keyword>
<dbReference type="InterPro" id="IPR036156">
    <property type="entry name" value="Beta-gal/glucu_dom_sf"/>
</dbReference>
<comment type="similarity">
    <text evidence="1">Belongs to the glycosyl hydrolase 2 family.</text>
</comment>
<dbReference type="EMBL" id="JBEDNQ010000001">
    <property type="protein sequence ID" value="MEQ3549601.1"/>
    <property type="molecule type" value="Genomic_DNA"/>
</dbReference>
<organism evidence="7 8">
    <name type="scientific">Pseudonocardia nematodicida</name>
    <dbReference type="NCBI Taxonomy" id="1206997"/>
    <lineage>
        <taxon>Bacteria</taxon>
        <taxon>Bacillati</taxon>
        <taxon>Actinomycetota</taxon>
        <taxon>Actinomycetes</taxon>
        <taxon>Pseudonocardiales</taxon>
        <taxon>Pseudonocardiaceae</taxon>
        <taxon>Pseudonocardia</taxon>
    </lineage>
</organism>
<feature type="domain" description="Glycosyl hydrolases family 2 sugar binding" evidence="6">
    <location>
        <begin position="72"/>
        <end position="141"/>
    </location>
</feature>
<sequence length="611" mass="68549">MNDHPIPRPEHPRPQLYRPEWRCLNGEWEFEVDLGDSGLERGLRTRELAERITVPFAPESELSGIGRTDFMEAVWYARTVDVPAGWDGHRVLLHFGAVDHDATVWADDVEVARHRGGFSSFTADITEHVTAGGPVRIVVRARDSRHDAQARGKQATWYENSHAQYTRTTGIWQTVWLEAVPAQHVVRLQLTPDLAGRTLTVGSRLSGNHAGHEVVAVLSDAAGTVAEGRARADLDLAPSVALAVPDDRLRPWNPQDPFLYDLVVTLLDGDGAEVDRVQSYAGMRSVAVDGRALLLNGEPVFQRLVLDQGYWPQSLMTAPSDADLVRDIELGLRAGFNGARLHQKVFEERYLYHADRLGYLVWGEFGDWGVRGLGVKGHNQQPTASFVTQWLEVLERDRNHPSIVGWCPLNETDQALHDRITVLDDVTRAMFLATKLADPTRPVIDASGYSHRVPETDVYDSHSYEQDPEAFREQVAWSADGSPYVNLSHAGDVISVDYAGQPYFLSEFGGIWWDPDAAARDGSGDGEDAYTSWGYGTRVRDEEGFHRRFEGLTGVLLADPRMFGYCYTQLTDVMQEQNGIYRFDRGDKLDVERVRKAQLRPAAYEDGDRRY</sequence>
<dbReference type="Proteomes" id="UP001494902">
    <property type="component" value="Unassembled WGS sequence"/>
</dbReference>
<dbReference type="PANTHER" id="PTHR42732">
    <property type="entry name" value="BETA-GALACTOSIDASE"/>
    <property type="match status" value="1"/>
</dbReference>
<dbReference type="SUPFAM" id="SSF49303">
    <property type="entry name" value="beta-Galactosidase/glucuronidase domain"/>
    <property type="match status" value="1"/>
</dbReference>
<name>A0ABV1K569_9PSEU</name>
<protein>
    <submittedName>
        <fullName evidence="7">Sugar-binding domain-containing protein</fullName>
    </submittedName>
</protein>
<dbReference type="InterPro" id="IPR013783">
    <property type="entry name" value="Ig-like_fold"/>
</dbReference>
<comment type="caution">
    <text evidence="7">The sequence shown here is derived from an EMBL/GenBank/DDBJ whole genome shotgun (WGS) entry which is preliminary data.</text>
</comment>
<evidence type="ECO:0000313" key="8">
    <source>
        <dbReference type="Proteomes" id="UP001494902"/>
    </source>
</evidence>
<dbReference type="Gene3D" id="3.20.20.80">
    <property type="entry name" value="Glycosidases"/>
    <property type="match status" value="1"/>
</dbReference>
<dbReference type="Pfam" id="PF02837">
    <property type="entry name" value="Glyco_hydro_2_N"/>
    <property type="match status" value="1"/>
</dbReference>
<dbReference type="Gene3D" id="2.60.120.260">
    <property type="entry name" value="Galactose-binding domain-like"/>
    <property type="match status" value="1"/>
</dbReference>
<evidence type="ECO:0000259" key="4">
    <source>
        <dbReference type="Pfam" id="PF00703"/>
    </source>
</evidence>
<feature type="domain" description="Glycoside hydrolase family 2 catalytic" evidence="5">
    <location>
        <begin position="321"/>
        <end position="448"/>
    </location>
</feature>
<keyword evidence="2" id="KW-0378">Hydrolase</keyword>
<dbReference type="InterPro" id="IPR051913">
    <property type="entry name" value="GH2_Domain-Containing"/>
</dbReference>
<dbReference type="InterPro" id="IPR006104">
    <property type="entry name" value="Glyco_hydro_2_N"/>
</dbReference>